<keyword evidence="1" id="KW-0217">Developmental protein</keyword>
<evidence type="ECO:0000256" key="3">
    <source>
        <dbReference type="ARBA" id="ARBA00022729"/>
    </source>
</evidence>
<dbReference type="SMART" id="SM00179">
    <property type="entry name" value="EGF_CA"/>
    <property type="match status" value="2"/>
</dbReference>
<dbReference type="InterPro" id="IPR000152">
    <property type="entry name" value="EGF-type_Asp/Asn_hydroxyl_site"/>
</dbReference>
<sequence length="462" mass="50471">MRLDSLTGLLTVFLAVYIEDTYAGTSCCHKTREELKEMILLVSAIEETLTTQMSDLKAGIKEEVSSLATGISSDVDTLTAGISTLTKMFSTLSNAISSIKTDVSDIKADNACIKRDIAALVKTLNKTYCELTPCENDGTCNETEDGYTCQCKSGYTGRNCETDIDECDSSPCQNEGTCIDEVNRYTCKCKAEFAGVNCTITIGRLKTKPIVTNRTLTVGFIHDIAVTCSGHIVTTDYKTAKIYDRDYTLIKDIGKEFSFVTVTSDDRLAFTTFMSSEIHFYTTDGSFIRNINVTVKGARLTGLTSLSTGELVVCDGKTDRVYIVDQYTGNATPISANGTFKTPNYVTINNKGVIIVTDYHGDSVKGLSRTGSVLFSYGKDGPKPEEMLAVPHGVKTDSQDYIVVAEAWEDNIHLLTPNGTFHSYLLTANDGVIFPRAVGINKDGQVIVGDNRGRLFTITYRE</sequence>
<dbReference type="InterPro" id="IPR000742">
    <property type="entry name" value="EGF"/>
</dbReference>
<dbReference type="GO" id="GO:0016358">
    <property type="term" value="P:dendrite development"/>
    <property type="evidence" value="ECO:0007669"/>
    <property type="project" value="UniProtKB-ARBA"/>
</dbReference>
<evidence type="ECO:0000256" key="6">
    <source>
        <dbReference type="ARBA" id="ARBA00023180"/>
    </source>
</evidence>
<dbReference type="AlphaFoldDB" id="A0A8J1TE82"/>
<evidence type="ECO:0000256" key="4">
    <source>
        <dbReference type="ARBA" id="ARBA00022737"/>
    </source>
</evidence>
<comment type="caution">
    <text evidence="8">The sequence shown here is derived from an EMBL/GenBank/DDBJ whole genome shotgun (WGS) entry which is preliminary data.</text>
</comment>
<dbReference type="InterPro" id="IPR011042">
    <property type="entry name" value="6-blade_b-propeller_TolB-like"/>
</dbReference>
<proteinExistence type="predicted"/>
<evidence type="ECO:0000313" key="9">
    <source>
        <dbReference type="Proteomes" id="UP000749559"/>
    </source>
</evidence>
<feature type="disulfide bond" evidence="7">
    <location>
        <begin position="151"/>
        <end position="160"/>
    </location>
</feature>
<dbReference type="InterPro" id="IPR018097">
    <property type="entry name" value="EGF_Ca-bd_CS"/>
</dbReference>
<dbReference type="OrthoDB" id="10039644at2759"/>
<dbReference type="PROSITE" id="PS00022">
    <property type="entry name" value="EGF_1"/>
    <property type="match status" value="2"/>
</dbReference>
<protein>
    <submittedName>
        <fullName evidence="8">Uncharacterized protein</fullName>
    </submittedName>
</protein>
<dbReference type="Gene3D" id="2.10.25.10">
    <property type="entry name" value="Laminin"/>
    <property type="match status" value="2"/>
</dbReference>
<reference evidence="8" key="1">
    <citation type="submission" date="2022-03" db="EMBL/GenBank/DDBJ databases">
        <authorList>
            <person name="Martin C."/>
        </authorList>
    </citation>
    <scope>NUCLEOTIDE SEQUENCE</scope>
</reference>
<dbReference type="GO" id="GO:0043005">
    <property type="term" value="C:neuron projection"/>
    <property type="evidence" value="ECO:0007669"/>
    <property type="project" value="UniProtKB-ARBA"/>
</dbReference>
<dbReference type="Gene3D" id="2.120.10.30">
    <property type="entry name" value="TolB, C-terminal domain"/>
    <property type="match status" value="1"/>
</dbReference>
<organism evidence="8 9">
    <name type="scientific">Owenia fusiformis</name>
    <name type="common">Polychaete worm</name>
    <dbReference type="NCBI Taxonomy" id="6347"/>
    <lineage>
        <taxon>Eukaryota</taxon>
        <taxon>Metazoa</taxon>
        <taxon>Spiralia</taxon>
        <taxon>Lophotrochozoa</taxon>
        <taxon>Annelida</taxon>
        <taxon>Polychaeta</taxon>
        <taxon>Sedentaria</taxon>
        <taxon>Canalipalpata</taxon>
        <taxon>Sabellida</taxon>
        <taxon>Oweniida</taxon>
        <taxon>Oweniidae</taxon>
        <taxon>Owenia</taxon>
    </lineage>
</organism>
<dbReference type="PROSITE" id="PS50026">
    <property type="entry name" value="EGF_3"/>
    <property type="match status" value="2"/>
</dbReference>
<keyword evidence="6" id="KW-0325">Glycoprotein</keyword>
<keyword evidence="9" id="KW-1185">Reference proteome</keyword>
<dbReference type="Proteomes" id="UP000749559">
    <property type="component" value="Unassembled WGS sequence"/>
</dbReference>
<dbReference type="InterPro" id="IPR001881">
    <property type="entry name" value="EGF-like_Ca-bd_dom"/>
</dbReference>
<dbReference type="SMART" id="SM00181">
    <property type="entry name" value="EGF"/>
    <property type="match status" value="2"/>
</dbReference>
<dbReference type="CDD" id="cd00054">
    <property type="entry name" value="EGF_CA"/>
    <property type="match status" value="2"/>
</dbReference>
<name>A0A8J1TE82_OWEFU</name>
<evidence type="ECO:0000256" key="1">
    <source>
        <dbReference type="ARBA" id="ARBA00022473"/>
    </source>
</evidence>
<comment type="caution">
    <text evidence="7">Lacks conserved residue(s) required for the propagation of feature annotation.</text>
</comment>
<keyword evidence="4" id="KW-0677">Repeat</keyword>
<dbReference type="GO" id="GO:0001764">
    <property type="term" value="P:neuron migration"/>
    <property type="evidence" value="ECO:0007669"/>
    <property type="project" value="UniProtKB-ARBA"/>
</dbReference>
<dbReference type="GO" id="GO:0048646">
    <property type="term" value="P:anatomical structure formation involved in morphogenesis"/>
    <property type="evidence" value="ECO:0007669"/>
    <property type="project" value="UniProtKB-ARBA"/>
</dbReference>
<dbReference type="EMBL" id="CAIIXF020000011">
    <property type="protein sequence ID" value="CAH1798243.1"/>
    <property type="molecule type" value="Genomic_DNA"/>
</dbReference>
<dbReference type="PROSITE" id="PS01187">
    <property type="entry name" value="EGF_CA"/>
    <property type="match status" value="1"/>
</dbReference>
<dbReference type="PROSITE" id="PS01186">
    <property type="entry name" value="EGF_2"/>
    <property type="match status" value="1"/>
</dbReference>
<dbReference type="GO" id="GO:0048667">
    <property type="term" value="P:cell morphogenesis involved in neuron differentiation"/>
    <property type="evidence" value="ECO:0007669"/>
    <property type="project" value="UniProtKB-ARBA"/>
</dbReference>
<evidence type="ECO:0000256" key="7">
    <source>
        <dbReference type="PROSITE-ProRule" id="PRU00076"/>
    </source>
</evidence>
<dbReference type="GO" id="GO:0009887">
    <property type="term" value="P:animal organ morphogenesis"/>
    <property type="evidence" value="ECO:0007669"/>
    <property type="project" value="UniProtKB-ARBA"/>
</dbReference>
<dbReference type="FunFam" id="2.10.25.10:FF:000172">
    <property type="entry name" value="FAT atypical cadherin 3"/>
    <property type="match status" value="1"/>
</dbReference>
<dbReference type="PROSITE" id="PS00010">
    <property type="entry name" value="ASX_HYDROXYL"/>
    <property type="match status" value="1"/>
</dbReference>
<evidence type="ECO:0000313" key="8">
    <source>
        <dbReference type="EMBL" id="CAH1798243.1"/>
    </source>
</evidence>
<gene>
    <name evidence="8" type="ORF">OFUS_LOCUS22406</name>
</gene>
<dbReference type="GO" id="GO:0005509">
    <property type="term" value="F:calcium ion binding"/>
    <property type="evidence" value="ECO:0007669"/>
    <property type="project" value="InterPro"/>
</dbReference>
<feature type="disulfide bond" evidence="7">
    <location>
        <begin position="189"/>
        <end position="198"/>
    </location>
</feature>
<dbReference type="SUPFAM" id="SSF101898">
    <property type="entry name" value="NHL repeat"/>
    <property type="match status" value="1"/>
</dbReference>
<dbReference type="PANTHER" id="PTHR12916">
    <property type="entry name" value="CYTOCHROME C OXIDASE POLYPEPTIDE VIC-2"/>
    <property type="match status" value="1"/>
</dbReference>
<dbReference type="PANTHER" id="PTHR12916:SF4">
    <property type="entry name" value="UNINFLATABLE, ISOFORM C"/>
    <property type="match status" value="1"/>
</dbReference>
<keyword evidence="3" id="KW-0732">Signal</keyword>
<dbReference type="Pfam" id="PF00008">
    <property type="entry name" value="EGF"/>
    <property type="match status" value="2"/>
</dbReference>
<dbReference type="SUPFAM" id="SSF57196">
    <property type="entry name" value="EGF/Laminin"/>
    <property type="match status" value="2"/>
</dbReference>
<dbReference type="FunFam" id="2.10.25.10:FF:000004">
    <property type="entry name" value="Neurogenic locus notch 1"/>
    <property type="match status" value="1"/>
</dbReference>
<keyword evidence="5 7" id="KW-1015">Disulfide bond</keyword>
<evidence type="ECO:0000256" key="2">
    <source>
        <dbReference type="ARBA" id="ARBA00022536"/>
    </source>
</evidence>
<evidence type="ECO:0000256" key="5">
    <source>
        <dbReference type="ARBA" id="ARBA00023157"/>
    </source>
</evidence>
<dbReference type="Gene3D" id="1.20.5.190">
    <property type="match status" value="1"/>
</dbReference>
<keyword evidence="2 7" id="KW-0245">EGF-like domain</keyword>
<accession>A0A8J1TE82</accession>